<dbReference type="EMBL" id="AJWY01009915">
    <property type="protein sequence ID" value="EKC56994.1"/>
    <property type="molecule type" value="Genomic_DNA"/>
</dbReference>
<name>K1SNR4_9ZZZZ</name>
<accession>K1SNR4</accession>
<reference evidence="2" key="1">
    <citation type="journal article" date="2013" name="Environ. Microbiol.">
        <title>Microbiota from the distal guts of lean and obese adolescents exhibit partial functional redundancy besides clear differences in community structure.</title>
        <authorList>
            <person name="Ferrer M."/>
            <person name="Ruiz A."/>
            <person name="Lanza F."/>
            <person name="Haange S.B."/>
            <person name="Oberbach A."/>
            <person name="Till H."/>
            <person name="Bargiela R."/>
            <person name="Campoy C."/>
            <person name="Segura M.T."/>
            <person name="Richter M."/>
            <person name="von Bergen M."/>
            <person name="Seifert J."/>
            <person name="Suarez A."/>
        </authorList>
    </citation>
    <scope>NUCLEOTIDE SEQUENCE</scope>
</reference>
<organism evidence="2">
    <name type="scientific">human gut metagenome</name>
    <dbReference type="NCBI Taxonomy" id="408170"/>
    <lineage>
        <taxon>unclassified sequences</taxon>
        <taxon>metagenomes</taxon>
        <taxon>organismal metagenomes</taxon>
    </lineage>
</organism>
<comment type="caution">
    <text evidence="2">The sequence shown here is derived from an EMBL/GenBank/DDBJ whole genome shotgun (WGS) entry which is preliminary data.</text>
</comment>
<evidence type="ECO:0000256" key="1">
    <source>
        <dbReference type="SAM" id="MobiDB-lite"/>
    </source>
</evidence>
<feature type="compositionally biased region" description="Basic and acidic residues" evidence="1">
    <location>
        <begin position="1"/>
        <end position="26"/>
    </location>
</feature>
<feature type="non-terminal residue" evidence="2">
    <location>
        <position position="1"/>
    </location>
</feature>
<feature type="region of interest" description="Disordered" evidence="1">
    <location>
        <begin position="147"/>
        <end position="166"/>
    </location>
</feature>
<gene>
    <name evidence="2" type="ORF">LEA_14562</name>
</gene>
<protein>
    <submittedName>
        <fullName evidence="2">Uncharacterized protein</fullName>
    </submittedName>
</protein>
<evidence type="ECO:0000313" key="2">
    <source>
        <dbReference type="EMBL" id="EKC56994.1"/>
    </source>
</evidence>
<feature type="non-terminal residue" evidence="2">
    <location>
        <position position="166"/>
    </location>
</feature>
<feature type="region of interest" description="Disordered" evidence="1">
    <location>
        <begin position="1"/>
        <end position="40"/>
    </location>
</feature>
<proteinExistence type="predicted"/>
<sequence length="166" mass="18416">DSHVKKAADRADKAVDRAEKAADKLASKKAKPKLKLETDAAGSRKAKLRFEKAEFTEIERPSVAKHMASRGAAVTLTSKAHRAVSEYEDDNIGVQAVQETTKAVESTVYTVDHAVYSHKLKAYDKAEKLVEKSDKANVNALYEKFKKDNPDAGSNPFSRWQQKRAI</sequence>
<dbReference type="AlphaFoldDB" id="K1SNR4"/>